<name>A0ABZ2KTZ3_9BACT</name>
<accession>A0ABZ2KTZ3</accession>
<protein>
    <recommendedName>
        <fullName evidence="4">DUF3892 domain-containing protein</fullName>
    </recommendedName>
</protein>
<reference evidence="2" key="1">
    <citation type="submission" date="2021-12" db="EMBL/GenBank/DDBJ databases">
        <title>Discovery of the Pendulisporaceae a myxobacterial family with distinct sporulation behavior and unique specialized metabolism.</title>
        <authorList>
            <person name="Garcia R."/>
            <person name="Popoff A."/>
            <person name="Bader C.D."/>
            <person name="Loehr J."/>
            <person name="Walesch S."/>
            <person name="Walt C."/>
            <person name="Boldt J."/>
            <person name="Bunk B."/>
            <person name="Haeckl F.J.F.P.J."/>
            <person name="Gunesch A.P."/>
            <person name="Birkelbach J."/>
            <person name="Nuebel U."/>
            <person name="Pietschmann T."/>
            <person name="Bach T."/>
            <person name="Mueller R."/>
        </authorList>
    </citation>
    <scope>NUCLEOTIDE SEQUENCE</scope>
    <source>
        <strain evidence="2">MSr11367</strain>
    </source>
</reference>
<feature type="region of interest" description="Disordered" evidence="1">
    <location>
        <begin position="1"/>
        <end position="24"/>
    </location>
</feature>
<evidence type="ECO:0008006" key="4">
    <source>
        <dbReference type="Google" id="ProtNLM"/>
    </source>
</evidence>
<evidence type="ECO:0000313" key="3">
    <source>
        <dbReference type="Proteomes" id="UP001374803"/>
    </source>
</evidence>
<gene>
    <name evidence="2" type="ORF">LVJ94_35280</name>
</gene>
<dbReference type="RefSeq" id="WP_394831792.1">
    <property type="nucleotide sequence ID" value="NZ_CP089929.1"/>
</dbReference>
<proteinExistence type="predicted"/>
<dbReference type="EMBL" id="CP089983">
    <property type="protein sequence ID" value="WXB02166.1"/>
    <property type="molecule type" value="Genomic_DNA"/>
</dbReference>
<keyword evidence="3" id="KW-1185">Reference proteome</keyword>
<sequence length="111" mass="12171">MFSQVRNVGVGIPAGQRSEPGTSRNTVHAVAEAKHYAVVYDDDEGKRHYNIAVQVGDDLYLHPTGEAWTAALRQLKPDTWLARQITQKIIGPRAESAQVPDVDVFGGETKT</sequence>
<organism evidence="2 3">
    <name type="scientific">Pendulispora rubella</name>
    <dbReference type="NCBI Taxonomy" id="2741070"/>
    <lineage>
        <taxon>Bacteria</taxon>
        <taxon>Pseudomonadati</taxon>
        <taxon>Myxococcota</taxon>
        <taxon>Myxococcia</taxon>
        <taxon>Myxococcales</taxon>
        <taxon>Sorangiineae</taxon>
        <taxon>Pendulisporaceae</taxon>
        <taxon>Pendulispora</taxon>
    </lineage>
</organism>
<evidence type="ECO:0000313" key="2">
    <source>
        <dbReference type="EMBL" id="WXB02166.1"/>
    </source>
</evidence>
<dbReference type="Proteomes" id="UP001374803">
    <property type="component" value="Chromosome"/>
</dbReference>
<evidence type="ECO:0000256" key="1">
    <source>
        <dbReference type="SAM" id="MobiDB-lite"/>
    </source>
</evidence>